<sequence>MTEEKKLGQEVGKISHFFAKIGVGIIELSKELKVGDKIAINGATTQIEQTVESLELDHKSVESAKTGEAVGIKVADKVREGDTVCKL</sequence>
<protein>
    <submittedName>
        <fullName evidence="1">Translation elongation factor-like protein</fullName>
    </submittedName>
</protein>
<dbReference type="GO" id="GO:0003746">
    <property type="term" value="F:translation elongation factor activity"/>
    <property type="evidence" value="ECO:0007669"/>
    <property type="project" value="UniProtKB-KW"/>
</dbReference>
<dbReference type="SUPFAM" id="SSF50447">
    <property type="entry name" value="Translation proteins"/>
    <property type="match status" value="1"/>
</dbReference>
<keyword evidence="1" id="KW-0251">Elongation factor</keyword>
<dbReference type="AlphaFoldDB" id="A0A2M7CIP3"/>
<comment type="caution">
    <text evidence="1">The sequence shown here is derived from an EMBL/GenBank/DDBJ whole genome shotgun (WGS) entry which is preliminary data.</text>
</comment>
<organism evidence="1 2">
    <name type="scientific">Candidatus Berkelbacteria bacterium CG03_land_8_20_14_0_80_40_36</name>
    <dbReference type="NCBI Taxonomy" id="1974509"/>
    <lineage>
        <taxon>Bacteria</taxon>
        <taxon>Candidatus Berkelbacteria</taxon>
    </lineage>
</organism>
<proteinExistence type="predicted"/>
<name>A0A2M7CIP3_9BACT</name>
<dbReference type="EMBL" id="PEUM01000032">
    <property type="protein sequence ID" value="PIV25513.1"/>
    <property type="molecule type" value="Genomic_DNA"/>
</dbReference>
<accession>A0A2M7CIP3</accession>
<evidence type="ECO:0000313" key="2">
    <source>
        <dbReference type="Proteomes" id="UP000229966"/>
    </source>
</evidence>
<keyword evidence="1" id="KW-0648">Protein biosynthesis</keyword>
<dbReference type="InterPro" id="IPR009000">
    <property type="entry name" value="Transl_B-barrel_sf"/>
</dbReference>
<dbReference type="Gene3D" id="2.40.30.10">
    <property type="entry name" value="Translation factors"/>
    <property type="match status" value="1"/>
</dbReference>
<reference evidence="2" key="1">
    <citation type="submission" date="2017-09" db="EMBL/GenBank/DDBJ databases">
        <title>Depth-based differentiation of microbial function through sediment-hosted aquifers and enrichment of novel symbionts in the deep terrestrial subsurface.</title>
        <authorList>
            <person name="Probst A.J."/>
            <person name="Ladd B."/>
            <person name="Jarett J.K."/>
            <person name="Geller-Mcgrath D.E."/>
            <person name="Sieber C.M.K."/>
            <person name="Emerson J.B."/>
            <person name="Anantharaman K."/>
            <person name="Thomas B.C."/>
            <person name="Malmstrom R."/>
            <person name="Stieglmeier M."/>
            <person name="Klingl A."/>
            <person name="Woyke T."/>
            <person name="Ryan C.M."/>
            <person name="Banfield J.F."/>
        </authorList>
    </citation>
    <scope>NUCLEOTIDE SEQUENCE [LARGE SCALE GENOMIC DNA]</scope>
</reference>
<dbReference type="Proteomes" id="UP000229966">
    <property type="component" value="Unassembled WGS sequence"/>
</dbReference>
<evidence type="ECO:0000313" key="1">
    <source>
        <dbReference type="EMBL" id="PIV25513.1"/>
    </source>
</evidence>
<gene>
    <name evidence="1" type="ORF">COS38_01245</name>
</gene>